<dbReference type="GO" id="GO:0020037">
    <property type="term" value="F:heme binding"/>
    <property type="evidence" value="ECO:0007669"/>
    <property type="project" value="InterPro"/>
</dbReference>
<name>A0A918TZ56_9RHOB</name>
<reference evidence="10" key="2">
    <citation type="submission" date="2020-09" db="EMBL/GenBank/DDBJ databases">
        <authorList>
            <person name="Sun Q."/>
            <person name="Kim S."/>
        </authorList>
    </citation>
    <scope>NUCLEOTIDE SEQUENCE</scope>
    <source>
        <strain evidence="10">KCTC 23310</strain>
    </source>
</reference>
<proteinExistence type="predicted"/>
<dbReference type="InterPro" id="IPR024712">
    <property type="entry name" value="Catalase_clade2"/>
</dbReference>
<keyword evidence="7" id="KW-0408">Iron</keyword>
<dbReference type="GO" id="GO:0005829">
    <property type="term" value="C:cytosol"/>
    <property type="evidence" value="ECO:0007669"/>
    <property type="project" value="TreeGrafter"/>
</dbReference>
<keyword evidence="11" id="KW-1185">Reference proteome</keyword>
<feature type="domain" description="Large catalase C-terminal" evidence="9">
    <location>
        <begin position="1"/>
        <end position="104"/>
    </location>
</feature>
<protein>
    <recommendedName>
        <fullName evidence="2">catalase</fullName>
        <ecNumber evidence="2">1.11.1.6</ecNumber>
    </recommendedName>
</protein>
<evidence type="ECO:0000256" key="3">
    <source>
        <dbReference type="ARBA" id="ARBA00022559"/>
    </source>
</evidence>
<reference evidence="10" key="1">
    <citation type="journal article" date="2014" name="Int. J. Syst. Evol. Microbiol.">
        <title>Complete genome sequence of Corynebacterium casei LMG S-19264T (=DSM 44701T), isolated from a smear-ripened cheese.</title>
        <authorList>
            <consortium name="US DOE Joint Genome Institute (JGI-PGF)"/>
            <person name="Walter F."/>
            <person name="Albersmeier A."/>
            <person name="Kalinowski J."/>
            <person name="Ruckert C."/>
        </authorList>
    </citation>
    <scope>NUCLEOTIDE SEQUENCE</scope>
    <source>
        <strain evidence="10">KCTC 23310</strain>
    </source>
</reference>
<evidence type="ECO:0000313" key="10">
    <source>
        <dbReference type="EMBL" id="GHC67480.1"/>
    </source>
</evidence>
<dbReference type="Gene3D" id="3.40.50.880">
    <property type="match status" value="1"/>
</dbReference>
<dbReference type="EMBL" id="BMYJ01000017">
    <property type="protein sequence ID" value="GHC67480.1"/>
    <property type="molecule type" value="Genomic_DNA"/>
</dbReference>
<dbReference type="InterPro" id="IPR029062">
    <property type="entry name" value="Class_I_gatase-like"/>
</dbReference>
<evidence type="ECO:0000256" key="8">
    <source>
        <dbReference type="ARBA" id="ARBA00023324"/>
    </source>
</evidence>
<evidence type="ECO:0000256" key="4">
    <source>
        <dbReference type="ARBA" id="ARBA00022617"/>
    </source>
</evidence>
<evidence type="ECO:0000256" key="1">
    <source>
        <dbReference type="ARBA" id="ARBA00001971"/>
    </source>
</evidence>
<dbReference type="PANTHER" id="PTHR42821:SF1">
    <property type="entry name" value="CATALASE-B"/>
    <property type="match status" value="1"/>
</dbReference>
<evidence type="ECO:0000256" key="2">
    <source>
        <dbReference type="ARBA" id="ARBA00012314"/>
    </source>
</evidence>
<gene>
    <name evidence="10" type="ORF">GCM10007315_35660</name>
</gene>
<comment type="cofactor">
    <cofactor evidence="1">
        <name>heme</name>
        <dbReference type="ChEBI" id="CHEBI:30413"/>
    </cofactor>
</comment>
<organism evidence="10 11">
    <name type="scientific">Neogemmobacter tilapiae</name>
    <dbReference type="NCBI Taxonomy" id="875041"/>
    <lineage>
        <taxon>Bacteria</taxon>
        <taxon>Pseudomonadati</taxon>
        <taxon>Pseudomonadota</taxon>
        <taxon>Alphaproteobacteria</taxon>
        <taxon>Rhodobacterales</taxon>
        <taxon>Paracoccaceae</taxon>
        <taxon>Neogemmobacter</taxon>
    </lineage>
</organism>
<dbReference type="PANTHER" id="PTHR42821">
    <property type="entry name" value="CATALASE"/>
    <property type="match status" value="1"/>
</dbReference>
<dbReference type="GO" id="GO:0042744">
    <property type="term" value="P:hydrogen peroxide catabolic process"/>
    <property type="evidence" value="ECO:0007669"/>
    <property type="project" value="UniProtKB-KW"/>
</dbReference>
<sequence>MTVKIIAPKLGGVVLADGSHLAADEKIDGAPSVLFDGVALVLSEDGAKLLTGEKAALDFVSDAYAHCKAIGHTKEALALLDKAGAQQDAFFVGLEKRVDDLISKLSTREWAREVKVKLPV</sequence>
<keyword evidence="5" id="KW-0479">Metal-binding</keyword>
<evidence type="ECO:0000313" key="11">
    <source>
        <dbReference type="Proteomes" id="UP000638981"/>
    </source>
</evidence>
<dbReference type="SUPFAM" id="SSF52317">
    <property type="entry name" value="Class I glutamine amidotransferase-like"/>
    <property type="match status" value="1"/>
</dbReference>
<evidence type="ECO:0000256" key="7">
    <source>
        <dbReference type="ARBA" id="ARBA00023004"/>
    </source>
</evidence>
<dbReference type="GO" id="GO:0006979">
    <property type="term" value="P:response to oxidative stress"/>
    <property type="evidence" value="ECO:0007669"/>
    <property type="project" value="InterPro"/>
</dbReference>
<comment type="caution">
    <text evidence="10">The sequence shown here is derived from an EMBL/GenBank/DDBJ whole genome shotgun (WGS) entry which is preliminary data.</text>
</comment>
<accession>A0A918TZ56</accession>
<evidence type="ECO:0000259" key="9">
    <source>
        <dbReference type="Pfam" id="PF18011"/>
    </source>
</evidence>
<keyword evidence="6" id="KW-0560">Oxidoreductase</keyword>
<dbReference type="EC" id="1.11.1.6" evidence="2"/>
<dbReference type="GO" id="GO:0004096">
    <property type="term" value="F:catalase activity"/>
    <property type="evidence" value="ECO:0007669"/>
    <property type="project" value="UniProtKB-EC"/>
</dbReference>
<keyword evidence="4" id="KW-0349">Heme</keyword>
<dbReference type="Proteomes" id="UP000638981">
    <property type="component" value="Unassembled WGS sequence"/>
</dbReference>
<dbReference type="AlphaFoldDB" id="A0A918TZ56"/>
<dbReference type="InterPro" id="IPR041399">
    <property type="entry name" value="Catalase_large_C"/>
</dbReference>
<evidence type="ECO:0000256" key="6">
    <source>
        <dbReference type="ARBA" id="ARBA00023002"/>
    </source>
</evidence>
<evidence type="ECO:0000256" key="5">
    <source>
        <dbReference type="ARBA" id="ARBA00022723"/>
    </source>
</evidence>
<dbReference type="CDD" id="cd03132">
    <property type="entry name" value="GATase1_catalase"/>
    <property type="match status" value="1"/>
</dbReference>
<keyword evidence="3" id="KW-0575">Peroxidase</keyword>
<dbReference type="GO" id="GO:0046872">
    <property type="term" value="F:metal ion binding"/>
    <property type="evidence" value="ECO:0007669"/>
    <property type="project" value="UniProtKB-KW"/>
</dbReference>
<keyword evidence="8" id="KW-0376">Hydrogen peroxide</keyword>
<dbReference type="Pfam" id="PF18011">
    <property type="entry name" value="Catalase_C"/>
    <property type="match status" value="1"/>
</dbReference>